<comment type="subcellular location">
    <subcellularLocation>
        <location evidence="1">Membrane</location>
        <topology evidence="1">Multi-pass membrane protein</topology>
    </subcellularLocation>
</comment>
<keyword evidence="2" id="KW-0813">Transport</keyword>
<evidence type="ECO:0000259" key="7">
    <source>
        <dbReference type="PROSITE" id="PS50850"/>
    </source>
</evidence>
<dbReference type="PANTHER" id="PTHR23502">
    <property type="entry name" value="MAJOR FACILITATOR SUPERFAMILY"/>
    <property type="match status" value="1"/>
</dbReference>
<evidence type="ECO:0000256" key="1">
    <source>
        <dbReference type="ARBA" id="ARBA00004141"/>
    </source>
</evidence>
<sequence>MSKDDNNNYIKHSKKTYDDEEWTVGHTEIPNVYHNKSSSQQPITQKTSTTVTYSNSKKVLITVIVSSFCMISSLSHRAYFPALPLVARDFGVSISLVNLTITVYAIFQGISPSFWGPISDSWGRRPVYLVSFLIFIVTCLGLASIQAFWGLLILRMLQAYGESSSIALGFGTIGDITVPAERASYSHVLGSTLTISMATSPVLGGIVTYGLSWRWIFWILFITGVIVWIMIYLYLPETLRSIVDNKGSPTPPLNHRHFMDQLLFLRYPDFNLIMITNSCFTVITTLLMITTATHYSTIYHLNVFQVGLCFIPFATGCTLGSYLIGKLLNYHFKKTALTYGITKEEIKKLNEVPIDFPIYRARLNIISIVIIFGQSMVIIYGWTLSPKFHLAIPLFFQFLIGLSTGPVLNACHTLLIDLFPTRGASVVAAGNIVTSIFRALSTGTIEIAIIHVGIGWSFTITGILMTAGTIIVPILIKYGPIWRKSRKEEQQEQQHLLQTGSEA</sequence>
<keyword evidence="9" id="KW-1185">Reference proteome</keyword>
<dbReference type="GO" id="GO:0022857">
    <property type="term" value="F:transmembrane transporter activity"/>
    <property type="evidence" value="ECO:0007669"/>
    <property type="project" value="InterPro"/>
</dbReference>
<keyword evidence="5 6" id="KW-0472">Membrane</keyword>
<dbReference type="GO" id="GO:0005886">
    <property type="term" value="C:plasma membrane"/>
    <property type="evidence" value="ECO:0007669"/>
    <property type="project" value="TreeGrafter"/>
</dbReference>
<feature type="transmembrane region" description="Helical" evidence="6">
    <location>
        <begin position="388"/>
        <end position="411"/>
    </location>
</feature>
<feature type="transmembrane region" description="Helical" evidence="6">
    <location>
        <begin position="59"/>
        <end position="78"/>
    </location>
</feature>
<reference evidence="8" key="1">
    <citation type="journal article" date="2022" name="IScience">
        <title>Evolution of zygomycete secretomes and the origins of terrestrial fungal ecologies.</title>
        <authorList>
            <person name="Chang Y."/>
            <person name="Wang Y."/>
            <person name="Mondo S."/>
            <person name="Ahrendt S."/>
            <person name="Andreopoulos W."/>
            <person name="Barry K."/>
            <person name="Beard J."/>
            <person name="Benny G.L."/>
            <person name="Blankenship S."/>
            <person name="Bonito G."/>
            <person name="Cuomo C."/>
            <person name="Desiro A."/>
            <person name="Gervers K.A."/>
            <person name="Hundley H."/>
            <person name="Kuo A."/>
            <person name="LaButti K."/>
            <person name="Lang B.F."/>
            <person name="Lipzen A."/>
            <person name="O'Donnell K."/>
            <person name="Pangilinan J."/>
            <person name="Reynolds N."/>
            <person name="Sandor L."/>
            <person name="Smith M.E."/>
            <person name="Tsang A."/>
            <person name="Grigoriev I.V."/>
            <person name="Stajich J.E."/>
            <person name="Spatafora J.W."/>
        </authorList>
    </citation>
    <scope>NUCLEOTIDE SEQUENCE</scope>
    <source>
        <strain evidence="8">RSA 2281</strain>
    </source>
</reference>
<accession>A0AAD5K247</accession>
<dbReference type="PROSITE" id="PS50850">
    <property type="entry name" value="MFS"/>
    <property type="match status" value="1"/>
</dbReference>
<feature type="transmembrane region" description="Helical" evidence="6">
    <location>
        <begin position="447"/>
        <end position="476"/>
    </location>
</feature>
<feature type="transmembrane region" description="Helical" evidence="6">
    <location>
        <begin position="363"/>
        <end position="382"/>
    </location>
</feature>
<feature type="domain" description="Major facilitator superfamily (MFS) profile" evidence="7">
    <location>
        <begin position="61"/>
        <end position="480"/>
    </location>
</feature>
<dbReference type="InterPro" id="IPR020846">
    <property type="entry name" value="MFS_dom"/>
</dbReference>
<evidence type="ECO:0000313" key="9">
    <source>
        <dbReference type="Proteomes" id="UP001209540"/>
    </source>
</evidence>
<proteinExistence type="predicted"/>
<reference evidence="8" key="2">
    <citation type="submission" date="2023-02" db="EMBL/GenBank/DDBJ databases">
        <authorList>
            <consortium name="DOE Joint Genome Institute"/>
            <person name="Mondo S.J."/>
            <person name="Chang Y."/>
            <person name="Wang Y."/>
            <person name="Ahrendt S."/>
            <person name="Andreopoulos W."/>
            <person name="Barry K."/>
            <person name="Beard J."/>
            <person name="Benny G.L."/>
            <person name="Blankenship S."/>
            <person name="Bonito G."/>
            <person name="Cuomo C."/>
            <person name="Desiro A."/>
            <person name="Gervers K.A."/>
            <person name="Hundley H."/>
            <person name="Kuo A."/>
            <person name="LaButti K."/>
            <person name="Lang B.F."/>
            <person name="Lipzen A."/>
            <person name="O'Donnell K."/>
            <person name="Pangilinan J."/>
            <person name="Reynolds N."/>
            <person name="Sandor L."/>
            <person name="Smith M.W."/>
            <person name="Tsang A."/>
            <person name="Grigoriev I.V."/>
            <person name="Stajich J.E."/>
            <person name="Spatafora J.W."/>
        </authorList>
    </citation>
    <scope>NUCLEOTIDE SEQUENCE</scope>
    <source>
        <strain evidence="8">RSA 2281</strain>
    </source>
</reference>
<dbReference type="FunFam" id="1.20.1250.20:FF:000172">
    <property type="entry name" value="MFS multidrug resistance transporter"/>
    <property type="match status" value="1"/>
</dbReference>
<keyword evidence="3 6" id="KW-0812">Transmembrane</keyword>
<name>A0AAD5K247_9FUNG</name>
<feature type="transmembrane region" description="Helical" evidence="6">
    <location>
        <begin position="270"/>
        <end position="291"/>
    </location>
</feature>
<evidence type="ECO:0000256" key="3">
    <source>
        <dbReference type="ARBA" id="ARBA00022692"/>
    </source>
</evidence>
<protein>
    <submittedName>
        <fullName evidence="8">Major facilitator superfamily domain-containing protein</fullName>
    </submittedName>
</protein>
<feature type="transmembrane region" description="Helical" evidence="6">
    <location>
        <begin position="303"/>
        <end position="324"/>
    </location>
</feature>
<feature type="transmembrane region" description="Helical" evidence="6">
    <location>
        <begin position="215"/>
        <end position="235"/>
    </location>
</feature>
<dbReference type="Proteomes" id="UP001209540">
    <property type="component" value="Unassembled WGS sequence"/>
</dbReference>
<comment type="caution">
    <text evidence="8">The sequence shown here is derived from an EMBL/GenBank/DDBJ whole genome shotgun (WGS) entry which is preliminary data.</text>
</comment>
<feature type="transmembrane region" description="Helical" evidence="6">
    <location>
        <begin position="90"/>
        <end position="107"/>
    </location>
</feature>
<evidence type="ECO:0000256" key="5">
    <source>
        <dbReference type="ARBA" id="ARBA00023136"/>
    </source>
</evidence>
<dbReference type="PANTHER" id="PTHR23502:SF51">
    <property type="entry name" value="QUINIDINE RESISTANCE PROTEIN 1-RELATED"/>
    <property type="match status" value="1"/>
</dbReference>
<evidence type="ECO:0000313" key="8">
    <source>
        <dbReference type="EMBL" id="KAI9251476.1"/>
    </source>
</evidence>
<dbReference type="AlphaFoldDB" id="A0AAD5K247"/>
<dbReference type="SUPFAM" id="SSF103473">
    <property type="entry name" value="MFS general substrate transporter"/>
    <property type="match status" value="1"/>
</dbReference>
<feature type="transmembrane region" description="Helical" evidence="6">
    <location>
        <begin position="423"/>
        <end position="441"/>
    </location>
</feature>
<dbReference type="EMBL" id="JAIXMP010000030">
    <property type="protein sequence ID" value="KAI9251476.1"/>
    <property type="molecule type" value="Genomic_DNA"/>
</dbReference>
<dbReference type="InterPro" id="IPR036259">
    <property type="entry name" value="MFS_trans_sf"/>
</dbReference>
<evidence type="ECO:0000256" key="4">
    <source>
        <dbReference type="ARBA" id="ARBA00022989"/>
    </source>
</evidence>
<dbReference type="Gene3D" id="1.20.1720.10">
    <property type="entry name" value="Multidrug resistance protein D"/>
    <property type="match status" value="1"/>
</dbReference>
<feature type="transmembrane region" description="Helical" evidence="6">
    <location>
        <begin position="127"/>
        <end position="154"/>
    </location>
</feature>
<keyword evidence="4 6" id="KW-1133">Transmembrane helix</keyword>
<evidence type="ECO:0000256" key="6">
    <source>
        <dbReference type="SAM" id="Phobius"/>
    </source>
</evidence>
<evidence type="ECO:0000256" key="2">
    <source>
        <dbReference type="ARBA" id="ARBA00022448"/>
    </source>
</evidence>
<dbReference type="InterPro" id="IPR011701">
    <property type="entry name" value="MFS"/>
</dbReference>
<organism evidence="8 9">
    <name type="scientific">Phascolomyces articulosus</name>
    <dbReference type="NCBI Taxonomy" id="60185"/>
    <lineage>
        <taxon>Eukaryota</taxon>
        <taxon>Fungi</taxon>
        <taxon>Fungi incertae sedis</taxon>
        <taxon>Mucoromycota</taxon>
        <taxon>Mucoromycotina</taxon>
        <taxon>Mucoromycetes</taxon>
        <taxon>Mucorales</taxon>
        <taxon>Lichtheimiaceae</taxon>
        <taxon>Phascolomyces</taxon>
    </lineage>
</organism>
<dbReference type="Pfam" id="PF07690">
    <property type="entry name" value="MFS_1"/>
    <property type="match status" value="1"/>
</dbReference>
<gene>
    <name evidence="8" type="ORF">BDA99DRAFT_521978</name>
</gene>